<evidence type="ECO:0000256" key="2">
    <source>
        <dbReference type="SAM" id="MobiDB-lite"/>
    </source>
</evidence>
<dbReference type="InterPro" id="IPR026444">
    <property type="entry name" value="Secre_tail"/>
</dbReference>
<dbReference type="InterPro" id="IPR011047">
    <property type="entry name" value="Quinoprotein_ADH-like_sf"/>
</dbReference>
<evidence type="ECO:0000256" key="1">
    <source>
        <dbReference type="ARBA" id="ARBA00022729"/>
    </source>
</evidence>
<evidence type="ECO:0000313" key="4">
    <source>
        <dbReference type="EMBL" id="REC70177.1"/>
    </source>
</evidence>
<evidence type="ECO:0000259" key="3">
    <source>
        <dbReference type="Pfam" id="PF18962"/>
    </source>
</evidence>
<protein>
    <submittedName>
        <fullName evidence="4">T9SS C-terminal target domain-containing protein</fullName>
    </submittedName>
</protein>
<dbReference type="Proteomes" id="UP000256491">
    <property type="component" value="Unassembled WGS sequence"/>
</dbReference>
<sequence length="547" mass="60953">MKKLYMSAFTICTVLGLSAQEVIWQKDIKSNTQDFLSQVTTTIDRQYLITGSSIQATSQSEAVKGQKQNNGYSFHLIKLDQEGNRIWEKYFSGNNHDYLSSTVATEEGGFLLAGTSYSNKGLDKKDESKGGSDIWLIRINEFGDEVWQKTLGTSADEEAKAVIQTTDLGFFVAGNVQNSREGYGSKDVWITRLDKDGKELSQLILGGRGLDEVEKMIPTKDGGALLGIYSRSSEVRGSGVGNPDTKPSTERPASSIAISQMPKASSNFGEGDYWIVKLDKTGKVEWEKNFGGKGDDHIRTLAITSNGFIIGGESRSERSGSKTVGIEEGTDLWLILLNERGEEIWQKSYTLGNRDILMGMNVIQSQEPRARNQDVTQGVLMGGYTQAEGRIEKNDESFWLLYIDQQGIEKWRKYVSGDSRKREERLSDLKLNRDGSIVIAGTSAEKFGEENWKIVKLGDKQIDQLIEKHDIKIYPNPVSDYAYVEIGFNDFKEADISVYDMSGKLLQQMKTKNNVTKINTQALVQGAYLVTIKTDNSKTANAKLIKK</sequence>
<feature type="region of interest" description="Disordered" evidence="2">
    <location>
        <begin position="235"/>
        <end position="263"/>
    </location>
</feature>
<feature type="domain" description="Secretion system C-terminal sorting" evidence="3">
    <location>
        <begin position="473"/>
        <end position="545"/>
    </location>
</feature>
<evidence type="ECO:0000313" key="5">
    <source>
        <dbReference type="Proteomes" id="UP000256491"/>
    </source>
</evidence>
<dbReference type="Pfam" id="PF18962">
    <property type="entry name" value="Por_Secre_tail"/>
    <property type="match status" value="1"/>
</dbReference>
<keyword evidence="5" id="KW-1185">Reference proteome</keyword>
<dbReference type="SUPFAM" id="SSF50998">
    <property type="entry name" value="Quinoprotein alcohol dehydrogenase-like"/>
    <property type="match status" value="1"/>
</dbReference>
<dbReference type="RefSeq" id="WP_115920969.1">
    <property type="nucleotide sequence ID" value="NZ_QNUF01000044.1"/>
</dbReference>
<dbReference type="Gene3D" id="2.130.10.10">
    <property type="entry name" value="YVTN repeat-like/Quinoprotein amine dehydrogenase"/>
    <property type="match status" value="1"/>
</dbReference>
<dbReference type="EMBL" id="QNUF01000044">
    <property type="protein sequence ID" value="REC70177.1"/>
    <property type="molecule type" value="Genomic_DNA"/>
</dbReference>
<gene>
    <name evidence="4" type="ORF">DRF57_22455</name>
</gene>
<dbReference type="PANTHER" id="PTHR42754">
    <property type="entry name" value="ENDOGLUCANASE"/>
    <property type="match status" value="1"/>
</dbReference>
<keyword evidence="1" id="KW-0732">Signal</keyword>
<accession>A0ABX9IEY8</accession>
<dbReference type="InterPro" id="IPR015943">
    <property type="entry name" value="WD40/YVTN_repeat-like_dom_sf"/>
</dbReference>
<reference evidence="4 5" key="1">
    <citation type="journal article" date="2010" name="Syst. Appl. Microbiol.">
        <title>Four new species of Chryseobacterium from the rhizosphere of coastal sand dune plants, Chryseobacterium elymi sp. nov., Chryseobacterium hagamense sp. nov., Chryseobacterium lathyri sp. nov. and Chryseobacterium rhizosphaerae sp. nov.</title>
        <authorList>
            <person name="Cho S.H."/>
            <person name="Lee K.S."/>
            <person name="Shin D.S."/>
            <person name="Han J.H."/>
            <person name="Park K.S."/>
            <person name="Lee C.H."/>
            <person name="Park K.H."/>
            <person name="Kim S.B."/>
        </authorList>
    </citation>
    <scope>NUCLEOTIDE SEQUENCE [LARGE SCALE GENOMIC DNA]</scope>
    <source>
        <strain evidence="4 5">KCTC 22548</strain>
    </source>
</reference>
<dbReference type="PANTHER" id="PTHR42754:SF1">
    <property type="entry name" value="LIPOPROTEIN"/>
    <property type="match status" value="1"/>
</dbReference>
<dbReference type="NCBIfam" id="TIGR04183">
    <property type="entry name" value="Por_Secre_tail"/>
    <property type="match status" value="1"/>
</dbReference>
<name>A0ABX9IEY8_9FLAO</name>
<comment type="caution">
    <text evidence="4">The sequence shown here is derived from an EMBL/GenBank/DDBJ whole genome shotgun (WGS) entry which is preliminary data.</text>
</comment>
<proteinExistence type="predicted"/>
<organism evidence="4 5">
    <name type="scientific">Chryseobacterium rhizosphaerae</name>
    <dbReference type="NCBI Taxonomy" id="395937"/>
    <lineage>
        <taxon>Bacteria</taxon>
        <taxon>Pseudomonadati</taxon>
        <taxon>Bacteroidota</taxon>
        <taxon>Flavobacteriia</taxon>
        <taxon>Flavobacteriales</taxon>
        <taxon>Weeksellaceae</taxon>
        <taxon>Chryseobacterium group</taxon>
        <taxon>Chryseobacterium</taxon>
    </lineage>
</organism>